<keyword evidence="7" id="KW-1185">Reference proteome</keyword>
<evidence type="ECO:0000313" key="7">
    <source>
        <dbReference type="Proteomes" id="UP001220324"/>
    </source>
</evidence>
<feature type="transmembrane region" description="Helical" evidence="5">
    <location>
        <begin position="37"/>
        <end position="60"/>
    </location>
</feature>
<feature type="transmembrane region" description="Helical" evidence="5">
    <location>
        <begin position="113"/>
        <end position="132"/>
    </location>
</feature>
<organism evidence="6 7">
    <name type="scientific">Penicillium frequentans</name>
    <dbReference type="NCBI Taxonomy" id="3151616"/>
    <lineage>
        <taxon>Eukaryota</taxon>
        <taxon>Fungi</taxon>
        <taxon>Dikarya</taxon>
        <taxon>Ascomycota</taxon>
        <taxon>Pezizomycotina</taxon>
        <taxon>Eurotiomycetes</taxon>
        <taxon>Eurotiomycetidae</taxon>
        <taxon>Eurotiales</taxon>
        <taxon>Aspergillaceae</taxon>
        <taxon>Penicillium</taxon>
    </lineage>
</organism>
<evidence type="ECO:0000256" key="5">
    <source>
        <dbReference type="SAM" id="Phobius"/>
    </source>
</evidence>
<evidence type="ECO:0000313" key="6">
    <source>
        <dbReference type="EMBL" id="KAJ5533118.1"/>
    </source>
</evidence>
<feature type="transmembrane region" description="Helical" evidence="5">
    <location>
        <begin position="152"/>
        <end position="173"/>
    </location>
</feature>
<evidence type="ECO:0000256" key="2">
    <source>
        <dbReference type="ARBA" id="ARBA00022692"/>
    </source>
</evidence>
<dbReference type="AlphaFoldDB" id="A0AAD6GDM8"/>
<dbReference type="Pfam" id="PF04193">
    <property type="entry name" value="PQ-loop"/>
    <property type="match status" value="1"/>
</dbReference>
<dbReference type="InterPro" id="IPR006603">
    <property type="entry name" value="PQ-loop_rpt"/>
</dbReference>
<feature type="transmembrane region" description="Helical" evidence="5">
    <location>
        <begin position="80"/>
        <end position="101"/>
    </location>
</feature>
<protein>
    <submittedName>
        <fullName evidence="6">Uncharacterized protein</fullName>
    </submittedName>
</protein>
<accession>A0AAD6GDM8</accession>
<proteinExistence type="predicted"/>
<comment type="subcellular location">
    <subcellularLocation>
        <location evidence="1">Membrane</location>
        <topology evidence="1">Multi-pass membrane protein</topology>
    </subcellularLocation>
</comment>
<dbReference type="SMART" id="SM00679">
    <property type="entry name" value="CTNS"/>
    <property type="match status" value="1"/>
</dbReference>
<evidence type="ECO:0000256" key="4">
    <source>
        <dbReference type="ARBA" id="ARBA00023136"/>
    </source>
</evidence>
<keyword evidence="4 5" id="KW-0472">Membrane</keyword>
<gene>
    <name evidence="6" type="ORF">N7494_009670</name>
</gene>
<keyword evidence="2 5" id="KW-0812">Transmembrane</keyword>
<dbReference type="GO" id="GO:0016020">
    <property type="term" value="C:membrane"/>
    <property type="evidence" value="ECO:0007669"/>
    <property type="project" value="UniProtKB-SubCell"/>
</dbReference>
<feature type="transmembrane region" description="Helical" evidence="5">
    <location>
        <begin position="193"/>
        <end position="212"/>
    </location>
</feature>
<dbReference type="EMBL" id="JAQIZZ010000007">
    <property type="protein sequence ID" value="KAJ5533118.1"/>
    <property type="molecule type" value="Genomic_DNA"/>
</dbReference>
<evidence type="ECO:0000256" key="3">
    <source>
        <dbReference type="ARBA" id="ARBA00022989"/>
    </source>
</evidence>
<reference evidence="6 7" key="1">
    <citation type="journal article" date="2023" name="IMA Fungus">
        <title>Comparative genomic study of the Penicillium genus elucidates a diverse pangenome and 15 lateral gene transfer events.</title>
        <authorList>
            <person name="Petersen C."/>
            <person name="Sorensen T."/>
            <person name="Nielsen M.R."/>
            <person name="Sondergaard T.E."/>
            <person name="Sorensen J.L."/>
            <person name="Fitzpatrick D.A."/>
            <person name="Frisvad J.C."/>
            <person name="Nielsen K.L."/>
        </authorList>
    </citation>
    <scope>NUCLEOTIDE SEQUENCE [LARGE SCALE GENOMIC DNA]</scope>
    <source>
        <strain evidence="6 7">IBT 35679</strain>
    </source>
</reference>
<sequence length="283" mass="31822">MAQAVPNWLRIILILLSGASYLPQLHRIWVHGNCQGISLSYLLLNLISATEQFTIGFFILVNHKGGTDLFVETPITTGDWLNLAQLTLVWALHLLLFILCLWFPPDNRTMYKFMLLTVYMLFALISIIPLFIDAIDRDFFGPPEWRNGGEALFSGYHAMFMNPIVTILALVALPCQARAIRALPIGDLKSLSLLGLQAQGVIFSAMAISWTMRVRFLDLSFKDVIAYGFLTLVSWYQMVGWAAVDNAVFALVQISLLCLVRNWGVVKMAVADRESEPLLRALE</sequence>
<dbReference type="Proteomes" id="UP001220324">
    <property type="component" value="Unassembled WGS sequence"/>
</dbReference>
<evidence type="ECO:0000256" key="1">
    <source>
        <dbReference type="ARBA" id="ARBA00004141"/>
    </source>
</evidence>
<comment type="caution">
    <text evidence="6">The sequence shown here is derived from an EMBL/GenBank/DDBJ whole genome shotgun (WGS) entry which is preliminary data.</text>
</comment>
<keyword evidence="3 5" id="KW-1133">Transmembrane helix</keyword>
<name>A0AAD6GDM8_9EURO</name>